<feature type="domain" description="STAS" evidence="2">
    <location>
        <begin position="20"/>
        <end position="87"/>
    </location>
</feature>
<gene>
    <name evidence="3" type="ORF">C8P66_105107</name>
</gene>
<dbReference type="RefSeq" id="WP_111397233.1">
    <property type="nucleotide sequence ID" value="NZ_QKYU01000005.1"/>
</dbReference>
<dbReference type="AlphaFoldDB" id="A0A2W7IN69"/>
<feature type="transmembrane region" description="Helical" evidence="1">
    <location>
        <begin position="164"/>
        <end position="182"/>
    </location>
</feature>
<dbReference type="PROSITE" id="PS50801">
    <property type="entry name" value="STAS"/>
    <property type="match status" value="1"/>
</dbReference>
<proteinExistence type="predicted"/>
<dbReference type="EMBL" id="QKYU01000005">
    <property type="protein sequence ID" value="PZW48358.1"/>
    <property type="molecule type" value="Genomic_DNA"/>
</dbReference>
<keyword evidence="1" id="KW-1133">Transmembrane helix</keyword>
<feature type="transmembrane region" description="Helical" evidence="1">
    <location>
        <begin position="307"/>
        <end position="330"/>
    </location>
</feature>
<dbReference type="SUPFAM" id="SSF52091">
    <property type="entry name" value="SpoIIaa-like"/>
    <property type="match status" value="1"/>
</dbReference>
<dbReference type="InterPro" id="IPR036513">
    <property type="entry name" value="STAS_dom_sf"/>
</dbReference>
<evidence type="ECO:0000313" key="4">
    <source>
        <dbReference type="Proteomes" id="UP000249688"/>
    </source>
</evidence>
<dbReference type="PANTHER" id="PTHR30188:SF3">
    <property type="entry name" value="ABC TRANSPORTER PERMEASE"/>
    <property type="match status" value="1"/>
</dbReference>
<dbReference type="OrthoDB" id="9806241at2"/>
<dbReference type="Proteomes" id="UP000249688">
    <property type="component" value="Unassembled WGS sequence"/>
</dbReference>
<evidence type="ECO:0000259" key="2">
    <source>
        <dbReference type="PROSITE" id="PS50801"/>
    </source>
</evidence>
<comment type="caution">
    <text evidence="3">The sequence shown here is derived from an EMBL/GenBank/DDBJ whole genome shotgun (WGS) entry which is preliminary data.</text>
</comment>
<dbReference type="InterPro" id="IPR030802">
    <property type="entry name" value="Permease_MalE"/>
</dbReference>
<name>A0A2W7IN69_9PROT</name>
<protein>
    <submittedName>
        <fullName evidence="3">Phospholipid/cholesterol/gamma-HCH transport system permease protein</fullName>
    </submittedName>
</protein>
<feature type="transmembrane region" description="Helical" evidence="1">
    <location>
        <begin position="125"/>
        <end position="144"/>
    </location>
</feature>
<dbReference type="Pfam" id="PF02405">
    <property type="entry name" value="MlaE"/>
    <property type="match status" value="1"/>
</dbReference>
<keyword evidence="1" id="KW-0472">Membrane</keyword>
<evidence type="ECO:0000313" key="3">
    <source>
        <dbReference type="EMBL" id="PZW48358.1"/>
    </source>
</evidence>
<keyword evidence="4" id="KW-1185">Reference proteome</keyword>
<dbReference type="GO" id="GO:0005548">
    <property type="term" value="F:phospholipid transporter activity"/>
    <property type="evidence" value="ECO:0007669"/>
    <property type="project" value="TreeGrafter"/>
</dbReference>
<keyword evidence="1" id="KW-0812">Transmembrane</keyword>
<reference evidence="3 4" key="1">
    <citation type="submission" date="2018-06" db="EMBL/GenBank/DDBJ databases">
        <title>Genomic Encyclopedia of Archaeal and Bacterial Type Strains, Phase II (KMG-II): from individual species to whole genera.</title>
        <authorList>
            <person name="Goeker M."/>
        </authorList>
    </citation>
    <scope>NUCLEOTIDE SEQUENCE [LARGE SCALE GENOMIC DNA]</scope>
    <source>
        <strain evidence="3 4">DSM 24525</strain>
    </source>
</reference>
<sequence length="370" mass="37191">MTAETLPAPAPSLTQDGTRLVFAGRLDAAAAASLWRPAKAAAEAASAPLELDLSAVEVLDTNGATLLLRAGGEAPRTTGASPAVAAVLARAVAAAAAPGPAGGKRRRFSPLAMIGAAAFGIGDKAAGWVAFLGEAAVTIGAYAVRPRGVRFGDLMRHLDEAGTRAFGLCILLGSLLGVILAFQSSIPMRQFGAEIFIPKLVGISLLRELGPLMAAIILAGRTGSAYAAELGTMTVNEEVDALKIMGIDPMRMLVLPRLLAGTLVMPVLALLLTLAGLIGMGAVMVGLGFPPTATMNQLSSSLTLGDMIGGLGKAACFGLAIAGIGCRSGLSAGRGPQAVGDAATGAVVGGIVSIVVLDGIFAVLFFRLGW</sequence>
<feature type="transmembrane region" description="Helical" evidence="1">
    <location>
        <begin position="342"/>
        <end position="366"/>
    </location>
</feature>
<organism evidence="3 4">
    <name type="scientific">Humitalea rosea</name>
    <dbReference type="NCBI Taxonomy" id="990373"/>
    <lineage>
        <taxon>Bacteria</taxon>
        <taxon>Pseudomonadati</taxon>
        <taxon>Pseudomonadota</taxon>
        <taxon>Alphaproteobacteria</taxon>
        <taxon>Acetobacterales</taxon>
        <taxon>Roseomonadaceae</taxon>
        <taxon>Humitalea</taxon>
    </lineage>
</organism>
<evidence type="ECO:0000256" key="1">
    <source>
        <dbReference type="SAM" id="Phobius"/>
    </source>
</evidence>
<dbReference type="InterPro" id="IPR002645">
    <property type="entry name" value="STAS_dom"/>
</dbReference>
<dbReference type="Gene3D" id="3.30.750.24">
    <property type="entry name" value="STAS domain"/>
    <property type="match status" value="1"/>
</dbReference>
<dbReference type="PANTHER" id="PTHR30188">
    <property type="entry name" value="ABC TRANSPORTER PERMEASE PROTEIN-RELATED"/>
    <property type="match status" value="1"/>
</dbReference>
<feature type="transmembrane region" description="Helical" evidence="1">
    <location>
        <begin position="258"/>
        <end position="287"/>
    </location>
</feature>
<accession>A0A2W7IN69</accession>
<dbReference type="GO" id="GO:0043190">
    <property type="term" value="C:ATP-binding cassette (ABC) transporter complex"/>
    <property type="evidence" value="ECO:0007669"/>
    <property type="project" value="InterPro"/>
</dbReference>